<evidence type="ECO:0000313" key="2">
    <source>
        <dbReference type="Proteomes" id="UP001476798"/>
    </source>
</evidence>
<comment type="caution">
    <text evidence="1">The sequence shown here is derived from an EMBL/GenBank/DDBJ whole genome shotgun (WGS) entry which is preliminary data.</text>
</comment>
<name>A0ABV0P4V2_9TELE</name>
<dbReference type="EMBL" id="JAHRIO010061353">
    <property type="protein sequence ID" value="MEQ2178734.1"/>
    <property type="molecule type" value="Genomic_DNA"/>
</dbReference>
<protein>
    <submittedName>
        <fullName evidence="1">Uncharacterized protein</fullName>
    </submittedName>
</protein>
<sequence>METPRNECCVQFRCKLSPSLRFACKNRFQATNLPAVTRETPRQPLRTSRKNLSMISQTLGRRVVPFIYSDRVALLGIHVSSRVSSTTVWDEQLIKCKLITSSPPTPLLHFAHFVSQSAELSLPTHLINMHSLSHANSRLCGYAFIHFIGKPVSLDFTTELTPASPPQVCL</sequence>
<proteinExistence type="predicted"/>
<evidence type="ECO:0000313" key="1">
    <source>
        <dbReference type="EMBL" id="MEQ2178734.1"/>
    </source>
</evidence>
<organism evidence="1 2">
    <name type="scientific">Goodea atripinnis</name>
    <dbReference type="NCBI Taxonomy" id="208336"/>
    <lineage>
        <taxon>Eukaryota</taxon>
        <taxon>Metazoa</taxon>
        <taxon>Chordata</taxon>
        <taxon>Craniata</taxon>
        <taxon>Vertebrata</taxon>
        <taxon>Euteleostomi</taxon>
        <taxon>Actinopterygii</taxon>
        <taxon>Neopterygii</taxon>
        <taxon>Teleostei</taxon>
        <taxon>Neoteleostei</taxon>
        <taxon>Acanthomorphata</taxon>
        <taxon>Ovalentaria</taxon>
        <taxon>Atherinomorphae</taxon>
        <taxon>Cyprinodontiformes</taxon>
        <taxon>Goodeidae</taxon>
        <taxon>Goodea</taxon>
    </lineage>
</organism>
<keyword evidence="2" id="KW-1185">Reference proteome</keyword>
<dbReference type="Proteomes" id="UP001476798">
    <property type="component" value="Unassembled WGS sequence"/>
</dbReference>
<reference evidence="1 2" key="1">
    <citation type="submission" date="2021-06" db="EMBL/GenBank/DDBJ databases">
        <authorList>
            <person name="Palmer J.M."/>
        </authorList>
    </citation>
    <scope>NUCLEOTIDE SEQUENCE [LARGE SCALE GENOMIC DNA]</scope>
    <source>
        <strain evidence="1 2">GA_2019</strain>
        <tissue evidence="1">Muscle</tissue>
    </source>
</reference>
<gene>
    <name evidence="1" type="ORF">GOODEAATRI_017215</name>
</gene>
<accession>A0ABV0P4V2</accession>